<dbReference type="KEGG" id="dva:DAD186_01490"/>
<name>A0A1B0ZFI4_9MICO</name>
<evidence type="ECO:0000313" key="2">
    <source>
        <dbReference type="Proteomes" id="UP000092596"/>
    </source>
</evidence>
<organism evidence="1 2">
    <name type="scientific">Dermabacter vaginalis</name>
    <dbReference type="NCBI Taxonomy" id="1630135"/>
    <lineage>
        <taxon>Bacteria</taxon>
        <taxon>Bacillati</taxon>
        <taxon>Actinomycetota</taxon>
        <taxon>Actinomycetes</taxon>
        <taxon>Micrococcales</taxon>
        <taxon>Dermabacteraceae</taxon>
        <taxon>Dermabacter</taxon>
    </lineage>
</organism>
<dbReference type="STRING" id="1630135.DAD186_01490"/>
<dbReference type="Proteomes" id="UP000092596">
    <property type="component" value="Chromosome"/>
</dbReference>
<protein>
    <submittedName>
        <fullName evidence="1">Uncharacterized protein</fullName>
    </submittedName>
</protein>
<gene>
    <name evidence="1" type="ORF">DAD186_01490</name>
</gene>
<dbReference type="AlphaFoldDB" id="A0A1B0ZFI4"/>
<accession>A0A1B0ZFI4</accession>
<sequence length="150" mass="15266">MLLIPPHARQHAAGASGGVGGGGGFSGCVGIRVVVPTLARVLLKLILLFVSAHALNFRCGSPELPQVSCASSFFNTGRFPPLGQSPQLALVSSRSWRRAAYGRTAASSGARFCRERSSPCFSGCLTVVSGCGAGVGAPALRGPNGEVTLV</sequence>
<proteinExistence type="predicted"/>
<reference evidence="1 2" key="1">
    <citation type="submission" date="2015-06" db="EMBL/GenBank/DDBJ databases">
        <title>Investigation of pathophysiology for high-risk pregnancy and development of treatment modality based on it.</title>
        <authorList>
            <person name="Kim B.-C."/>
            <person name="Lim S."/>
        </authorList>
    </citation>
    <scope>NUCLEOTIDE SEQUENCE [LARGE SCALE GENOMIC DNA]</scope>
    <source>
        <strain evidence="1 2">AD1-86</strain>
    </source>
</reference>
<dbReference type="EMBL" id="CP012117">
    <property type="protein sequence ID" value="ANP26708.1"/>
    <property type="molecule type" value="Genomic_DNA"/>
</dbReference>
<evidence type="ECO:0000313" key="1">
    <source>
        <dbReference type="EMBL" id="ANP26708.1"/>
    </source>
</evidence>